<evidence type="ECO:0000256" key="11">
    <source>
        <dbReference type="ARBA" id="ARBA00023137"/>
    </source>
</evidence>
<dbReference type="GO" id="GO:0005524">
    <property type="term" value="F:ATP binding"/>
    <property type="evidence" value="ECO:0007669"/>
    <property type="project" value="UniProtKB-UniRule"/>
</dbReference>
<dbReference type="FunFam" id="3.30.200.20:FF:000036">
    <property type="entry name" value="Tyrosine-protein kinase"/>
    <property type="match status" value="1"/>
</dbReference>
<dbReference type="InterPro" id="IPR011009">
    <property type="entry name" value="Kinase-like_dom_sf"/>
</dbReference>
<keyword evidence="7 15" id="KW-0547">Nucleotide-binding</keyword>
<reference evidence="21" key="1">
    <citation type="submission" date="2017-02" db="UniProtKB">
        <authorList>
            <consortium name="WormBaseParasite"/>
        </authorList>
    </citation>
    <scope>IDENTIFICATION</scope>
</reference>
<dbReference type="Gene3D" id="3.30.200.20">
    <property type="entry name" value="Phosphorylase Kinase, domain 1"/>
    <property type="match status" value="1"/>
</dbReference>
<evidence type="ECO:0000256" key="9">
    <source>
        <dbReference type="ARBA" id="ARBA00022840"/>
    </source>
</evidence>
<dbReference type="GO" id="GO:0004715">
    <property type="term" value="F:non-membrane spanning protein tyrosine kinase activity"/>
    <property type="evidence" value="ECO:0007669"/>
    <property type="project" value="UniProtKB-EC"/>
</dbReference>
<dbReference type="WBParaSite" id="TTAC_0000968601-mRNA-1">
    <property type="protein sequence ID" value="TTAC_0000968601-mRNA-1"/>
    <property type="gene ID" value="TTAC_0000968601"/>
</dbReference>
<keyword evidence="12" id="KW-0449">Lipoprotein</keyword>
<dbReference type="InterPro" id="IPR000980">
    <property type="entry name" value="SH2"/>
</dbReference>
<feature type="binding site" evidence="15">
    <location>
        <position position="301"/>
    </location>
    <ligand>
        <name>ATP</name>
        <dbReference type="ChEBI" id="CHEBI:30616"/>
    </ligand>
</feature>
<dbReference type="SUPFAM" id="SSF55550">
    <property type="entry name" value="SH2 domain"/>
    <property type="match status" value="1"/>
</dbReference>
<evidence type="ECO:0000256" key="5">
    <source>
        <dbReference type="ARBA" id="ARBA00022679"/>
    </source>
</evidence>
<dbReference type="EMBL" id="UYWX01020969">
    <property type="protein sequence ID" value="VDM34562.1"/>
    <property type="molecule type" value="Genomic_DNA"/>
</dbReference>
<feature type="domain" description="Protein kinase" evidence="18">
    <location>
        <begin position="273"/>
        <end position="503"/>
    </location>
</feature>
<comment type="subcellular location">
    <subcellularLocation>
        <location evidence="1">Endomembrane system</location>
    </subcellularLocation>
</comment>
<dbReference type="Pfam" id="PF07714">
    <property type="entry name" value="PK_Tyr_Ser-Thr"/>
    <property type="match status" value="1"/>
</dbReference>
<name>A0A0R3X811_HYDTA</name>
<evidence type="ECO:0000259" key="17">
    <source>
        <dbReference type="PROSITE" id="PS50001"/>
    </source>
</evidence>
<feature type="region of interest" description="Disordered" evidence="16">
    <location>
        <begin position="514"/>
        <end position="535"/>
    </location>
</feature>
<dbReference type="PROSITE" id="PS51257">
    <property type="entry name" value="PROKAR_LIPOPROTEIN"/>
    <property type="match status" value="1"/>
</dbReference>
<dbReference type="GO" id="GO:0048468">
    <property type="term" value="P:cell development"/>
    <property type="evidence" value="ECO:0007669"/>
    <property type="project" value="UniProtKB-ARBA"/>
</dbReference>
<gene>
    <name evidence="19" type="ORF">TTAC_LOCUS9671</name>
</gene>
<dbReference type="Pfam" id="PF00069">
    <property type="entry name" value="Pkinase"/>
    <property type="match status" value="1"/>
</dbReference>
<dbReference type="AlphaFoldDB" id="A0A0R3X811"/>
<evidence type="ECO:0000313" key="21">
    <source>
        <dbReference type="WBParaSite" id="TTAC_0000968601-mRNA-1"/>
    </source>
</evidence>
<evidence type="ECO:0000256" key="6">
    <source>
        <dbReference type="ARBA" id="ARBA00022707"/>
    </source>
</evidence>
<keyword evidence="4" id="KW-0597">Phosphoprotein</keyword>
<dbReference type="GO" id="GO:0030182">
    <property type="term" value="P:neuron differentiation"/>
    <property type="evidence" value="ECO:0007669"/>
    <property type="project" value="UniProtKB-ARBA"/>
</dbReference>
<evidence type="ECO:0000313" key="20">
    <source>
        <dbReference type="Proteomes" id="UP000274429"/>
    </source>
</evidence>
<dbReference type="InterPro" id="IPR000719">
    <property type="entry name" value="Prot_kinase_dom"/>
</dbReference>
<keyword evidence="9 15" id="KW-0067">ATP-binding</keyword>
<dbReference type="Proteomes" id="UP000274429">
    <property type="component" value="Unassembled WGS sequence"/>
</dbReference>
<dbReference type="PROSITE" id="PS00109">
    <property type="entry name" value="PROTEIN_KINASE_TYR"/>
    <property type="match status" value="1"/>
</dbReference>
<keyword evidence="3" id="KW-0728">SH3 domain</keyword>
<evidence type="ECO:0000256" key="15">
    <source>
        <dbReference type="PROSITE-ProRule" id="PRU10141"/>
    </source>
</evidence>
<dbReference type="Gene3D" id="3.30.505.10">
    <property type="entry name" value="SH2 domain"/>
    <property type="match status" value="1"/>
</dbReference>
<feature type="domain" description="SH2" evidence="17">
    <location>
        <begin position="167"/>
        <end position="265"/>
    </location>
</feature>
<keyword evidence="10" id="KW-0472">Membrane</keyword>
<reference evidence="19 20" key="2">
    <citation type="submission" date="2018-11" db="EMBL/GenBank/DDBJ databases">
        <authorList>
            <consortium name="Pathogen Informatics"/>
        </authorList>
    </citation>
    <scope>NUCLEOTIDE SEQUENCE [LARGE SCALE GENOMIC DNA]</scope>
</reference>
<dbReference type="SMART" id="SM00219">
    <property type="entry name" value="TyrKc"/>
    <property type="match status" value="1"/>
</dbReference>
<dbReference type="SUPFAM" id="SSF56112">
    <property type="entry name" value="Protein kinase-like (PK-like)"/>
    <property type="match status" value="1"/>
</dbReference>
<evidence type="ECO:0000256" key="12">
    <source>
        <dbReference type="ARBA" id="ARBA00023288"/>
    </source>
</evidence>
<evidence type="ECO:0000256" key="13">
    <source>
        <dbReference type="ARBA" id="ARBA00051245"/>
    </source>
</evidence>
<dbReference type="InterPro" id="IPR050198">
    <property type="entry name" value="Non-receptor_tyrosine_kinases"/>
</dbReference>
<evidence type="ECO:0000313" key="19">
    <source>
        <dbReference type="EMBL" id="VDM34562.1"/>
    </source>
</evidence>
<dbReference type="OrthoDB" id="28230at2759"/>
<dbReference type="InterPro" id="IPR036860">
    <property type="entry name" value="SH2_dom_sf"/>
</dbReference>
<evidence type="ECO:0000256" key="7">
    <source>
        <dbReference type="ARBA" id="ARBA00022741"/>
    </source>
</evidence>
<evidence type="ECO:0000256" key="1">
    <source>
        <dbReference type="ARBA" id="ARBA00004308"/>
    </source>
</evidence>
<dbReference type="PANTHER" id="PTHR24418">
    <property type="entry name" value="TYROSINE-PROTEIN KINASE"/>
    <property type="match status" value="1"/>
</dbReference>
<evidence type="ECO:0000256" key="4">
    <source>
        <dbReference type="ARBA" id="ARBA00022553"/>
    </source>
</evidence>
<sequence length="548" mass="61403">MQERKGERKWTNPVRGHRRATLPPSLALFACVSLHLVWRCQLAHTHTHTCVRARELQKGGEKEEKWGKGGRGHKRRIFFAHIVYTLFLPSSHTHAPLSIPIPCTEQPNVRIILGLCPIFIKLLQNEFYFSICPSLDLKGAEMSPSSFESCPGRCFSSVPNISHLLSWIKGRKFSQTLLCHYSMRYLPDSPYGTSIRTEGDDDSLEWTSFFSVFLGGLSLSVRDYDPNVGAVVCHFKIKHHPPSGGICITSTLVFPNLVDLINHYTSHIPRSSLVLQERLGAGQFGEVWRGEWKGATPVAIKTLKEGTMTKEDFLKEARIMKTLSHPHIVRLFAVVTTEPIYIVTELMSNGSLLAFLRADEKCLVHRDLAARNVLVGDNNIVKIADFGLTRMVFGKVVSLNSLLGAKFPIKWTAPEAAFKGQFTIKSDVWSFGVVMYEIITHGHEPFPSMSTMETLDQVNNGYRMPCPATCPAAIYEVMLHTWDATPELRPSFVLLCDFFENFVVSDPHPVELETATSDSRTAGALTSEPCKRRPGYPYVGSPARFTPV</sequence>
<evidence type="ECO:0000256" key="10">
    <source>
        <dbReference type="ARBA" id="ARBA00023136"/>
    </source>
</evidence>
<protein>
    <recommendedName>
        <fullName evidence="2">non-specific protein-tyrosine kinase</fullName>
        <ecNumber evidence="2">2.7.10.2</ecNumber>
    </recommendedName>
</protein>
<keyword evidence="11" id="KW-0829">Tyrosine-protein kinase</keyword>
<keyword evidence="6" id="KW-0519">Myristate</keyword>
<dbReference type="PROSITE" id="PS50001">
    <property type="entry name" value="SH2"/>
    <property type="match status" value="1"/>
</dbReference>
<dbReference type="FunFam" id="1.10.510.10:FF:001512">
    <property type="entry name" value="Receptor tyrosine-protein kinase erbB-2"/>
    <property type="match status" value="1"/>
</dbReference>
<dbReference type="InterPro" id="IPR001245">
    <property type="entry name" value="Ser-Thr/Tyr_kinase_cat_dom"/>
</dbReference>
<evidence type="ECO:0000256" key="8">
    <source>
        <dbReference type="ARBA" id="ARBA00022777"/>
    </source>
</evidence>
<comment type="catalytic activity">
    <reaction evidence="13">
        <text>L-tyrosyl-[protein] + ATP = O-phospho-L-tyrosyl-[protein] + ADP + H(+)</text>
        <dbReference type="Rhea" id="RHEA:10596"/>
        <dbReference type="Rhea" id="RHEA-COMP:10136"/>
        <dbReference type="Rhea" id="RHEA-COMP:20101"/>
        <dbReference type="ChEBI" id="CHEBI:15378"/>
        <dbReference type="ChEBI" id="CHEBI:30616"/>
        <dbReference type="ChEBI" id="CHEBI:46858"/>
        <dbReference type="ChEBI" id="CHEBI:61978"/>
        <dbReference type="ChEBI" id="CHEBI:456216"/>
        <dbReference type="EC" id="2.7.10.2"/>
    </reaction>
</comment>
<proteinExistence type="predicted"/>
<dbReference type="PROSITE" id="PS00107">
    <property type="entry name" value="PROTEIN_KINASE_ATP"/>
    <property type="match status" value="1"/>
</dbReference>
<evidence type="ECO:0000256" key="3">
    <source>
        <dbReference type="ARBA" id="ARBA00022443"/>
    </source>
</evidence>
<dbReference type="InterPro" id="IPR017441">
    <property type="entry name" value="Protein_kinase_ATP_BS"/>
</dbReference>
<organism evidence="21">
    <name type="scientific">Hydatigena taeniaeformis</name>
    <name type="common">Feline tapeworm</name>
    <name type="synonym">Taenia taeniaeformis</name>
    <dbReference type="NCBI Taxonomy" id="6205"/>
    <lineage>
        <taxon>Eukaryota</taxon>
        <taxon>Metazoa</taxon>
        <taxon>Spiralia</taxon>
        <taxon>Lophotrochozoa</taxon>
        <taxon>Platyhelminthes</taxon>
        <taxon>Cestoda</taxon>
        <taxon>Eucestoda</taxon>
        <taxon>Cyclophyllidea</taxon>
        <taxon>Taeniidae</taxon>
        <taxon>Hydatigera</taxon>
    </lineage>
</organism>
<dbReference type="STRING" id="6205.A0A0R3X811"/>
<keyword evidence="14" id="KW-0727">SH2 domain</keyword>
<keyword evidence="20" id="KW-1185">Reference proteome</keyword>
<dbReference type="EC" id="2.7.10.2" evidence="2"/>
<evidence type="ECO:0000256" key="16">
    <source>
        <dbReference type="SAM" id="MobiDB-lite"/>
    </source>
</evidence>
<dbReference type="PROSITE" id="PS50011">
    <property type="entry name" value="PROTEIN_KINASE_DOM"/>
    <property type="match status" value="1"/>
</dbReference>
<dbReference type="GO" id="GO:0050793">
    <property type="term" value="P:regulation of developmental process"/>
    <property type="evidence" value="ECO:0007669"/>
    <property type="project" value="UniProtKB-ARBA"/>
</dbReference>
<keyword evidence="5" id="KW-0808">Transferase</keyword>
<evidence type="ECO:0000259" key="18">
    <source>
        <dbReference type="PROSITE" id="PS50011"/>
    </source>
</evidence>
<evidence type="ECO:0000256" key="2">
    <source>
        <dbReference type="ARBA" id="ARBA00011903"/>
    </source>
</evidence>
<evidence type="ECO:0000256" key="14">
    <source>
        <dbReference type="PROSITE-ProRule" id="PRU00191"/>
    </source>
</evidence>
<keyword evidence="8" id="KW-0418">Kinase</keyword>
<dbReference type="InterPro" id="IPR008266">
    <property type="entry name" value="Tyr_kinase_AS"/>
</dbReference>
<dbReference type="Gene3D" id="1.10.510.10">
    <property type="entry name" value="Transferase(Phosphotransferase) domain 1"/>
    <property type="match status" value="1"/>
</dbReference>
<dbReference type="GO" id="GO:0012505">
    <property type="term" value="C:endomembrane system"/>
    <property type="evidence" value="ECO:0007669"/>
    <property type="project" value="UniProtKB-SubCell"/>
</dbReference>
<accession>A0A0R3X811</accession>
<dbReference type="InterPro" id="IPR020635">
    <property type="entry name" value="Tyr_kinase_cat_dom"/>
</dbReference>